<proteinExistence type="predicted"/>
<comment type="caution">
    <text evidence="1">The sequence shown here is derived from an EMBL/GenBank/DDBJ whole genome shotgun (WGS) entry which is preliminary data.</text>
</comment>
<name>A0A9D2MZY9_9FIRM</name>
<dbReference type="AlphaFoldDB" id="A0A9D2MZY9"/>
<gene>
    <name evidence="1" type="ORF">H9704_05185</name>
</gene>
<dbReference type="Proteomes" id="UP000823910">
    <property type="component" value="Unassembled WGS sequence"/>
</dbReference>
<protein>
    <recommendedName>
        <fullName evidence="3">Transposase, YhgA-like</fullName>
    </recommendedName>
</protein>
<dbReference type="EMBL" id="DWWT01000021">
    <property type="protein sequence ID" value="HJC05533.1"/>
    <property type="molecule type" value="Genomic_DNA"/>
</dbReference>
<evidence type="ECO:0008006" key="3">
    <source>
        <dbReference type="Google" id="ProtNLM"/>
    </source>
</evidence>
<evidence type="ECO:0000313" key="1">
    <source>
        <dbReference type="EMBL" id="HJC05533.1"/>
    </source>
</evidence>
<accession>A0A9D2MZY9</accession>
<reference evidence="1" key="1">
    <citation type="journal article" date="2021" name="PeerJ">
        <title>Extensive microbial diversity within the chicken gut microbiome revealed by metagenomics and culture.</title>
        <authorList>
            <person name="Gilroy R."/>
            <person name="Ravi A."/>
            <person name="Getino M."/>
            <person name="Pursley I."/>
            <person name="Horton D.L."/>
            <person name="Alikhan N.F."/>
            <person name="Baker D."/>
            <person name="Gharbi K."/>
            <person name="Hall N."/>
            <person name="Watson M."/>
            <person name="Adriaenssens E.M."/>
            <person name="Foster-Nyarko E."/>
            <person name="Jarju S."/>
            <person name="Secka A."/>
            <person name="Antonio M."/>
            <person name="Oren A."/>
            <person name="Chaudhuri R.R."/>
            <person name="La Ragione R."/>
            <person name="Hildebrand F."/>
            <person name="Pallen M.J."/>
        </authorList>
    </citation>
    <scope>NUCLEOTIDE SEQUENCE</scope>
    <source>
        <strain evidence="1">CHK180-15479</strain>
    </source>
</reference>
<organism evidence="1 2">
    <name type="scientific">Candidatus Enterocloster excrementipullorum</name>
    <dbReference type="NCBI Taxonomy" id="2838559"/>
    <lineage>
        <taxon>Bacteria</taxon>
        <taxon>Bacillati</taxon>
        <taxon>Bacillota</taxon>
        <taxon>Clostridia</taxon>
        <taxon>Lachnospirales</taxon>
        <taxon>Lachnospiraceae</taxon>
        <taxon>Enterocloster</taxon>
    </lineage>
</organism>
<reference evidence="1" key="2">
    <citation type="submission" date="2021-04" db="EMBL/GenBank/DDBJ databases">
        <authorList>
            <person name="Gilroy R."/>
        </authorList>
    </citation>
    <scope>NUCLEOTIDE SEQUENCE</scope>
    <source>
        <strain evidence="1">CHK180-15479</strain>
    </source>
</reference>
<evidence type="ECO:0000313" key="2">
    <source>
        <dbReference type="Proteomes" id="UP000823910"/>
    </source>
</evidence>
<sequence>MTKAKANRAHKDRLFRLIFREKKDLLSLYNAVNRSHYQNPDELEVRTLKDVLYLSMKNDLAFLIKNELNLYEAQSTFNPNMPLRGLSYFSRLYQGYVESRKLDVYPSGKIILPAPRYIVFYNGRKDLEDQVELRLSDSFETADGEEPFLECRALMLNINFGRNKELMQGCRKLYEYSYLVQEIRHGTEDGLALEEAVDRAVDVCLENGILKELLSVHRAEVKHVILTEYNEELHLKNTFEEGREEGLKEGRKEGLGTFARLYVRECLDNGIPERTILDSLCTRYGLKQEIAEACLKAAKA</sequence>